<dbReference type="Proteomes" id="UP001166286">
    <property type="component" value="Unassembled WGS sequence"/>
</dbReference>
<feature type="signal peptide" evidence="2">
    <location>
        <begin position="1"/>
        <end position="21"/>
    </location>
</feature>
<keyword evidence="1" id="KW-0812">Transmembrane</keyword>
<dbReference type="AlphaFoldDB" id="A0AA39V7C4"/>
<feature type="transmembrane region" description="Helical" evidence="1">
    <location>
        <begin position="348"/>
        <end position="368"/>
    </location>
</feature>
<feature type="chain" id="PRO_5041247525" description="GPI anchored protein" evidence="2">
    <location>
        <begin position="22"/>
        <end position="369"/>
    </location>
</feature>
<evidence type="ECO:0000313" key="4">
    <source>
        <dbReference type="Proteomes" id="UP001166286"/>
    </source>
</evidence>
<reference evidence="3" key="1">
    <citation type="submission" date="2023-03" db="EMBL/GenBank/DDBJ databases">
        <title>Complete genome of Cladonia borealis.</title>
        <authorList>
            <person name="Park H."/>
        </authorList>
    </citation>
    <scope>NUCLEOTIDE SEQUENCE</scope>
    <source>
        <strain evidence="3">ANT050790</strain>
    </source>
</reference>
<dbReference type="EMBL" id="JAFEKC020000017">
    <property type="protein sequence ID" value="KAK0509925.1"/>
    <property type="molecule type" value="Genomic_DNA"/>
</dbReference>
<protein>
    <recommendedName>
        <fullName evidence="5">GPI anchored protein</fullName>
    </recommendedName>
</protein>
<comment type="caution">
    <text evidence="3">The sequence shown here is derived from an EMBL/GenBank/DDBJ whole genome shotgun (WGS) entry which is preliminary data.</text>
</comment>
<evidence type="ECO:0000256" key="2">
    <source>
        <dbReference type="SAM" id="SignalP"/>
    </source>
</evidence>
<proteinExistence type="predicted"/>
<gene>
    <name evidence="3" type="ORF">JMJ35_007319</name>
</gene>
<sequence length="369" mass="38763">MLPLIQFIFFVLFGFLLLCTATEILPRAPYAALEPPRFVEMPDVMIARQDGLDLPDALLPRMKYLASLPQEHISTSQSSAISKRTLFGIRQSCDPGYGLCAGSLCCSDNTYCPKGYFCCGGLHCAVDGGECCADGSSCEPGLFCVTLNGVQGCCADLDCNAFDSGAQPAPASVSPPAAPSISITPFSFTPISFTPISFTPISFTPFSFTPISITPITIPSIPTITFPSITVPSITVPTALATEYFWYTTTFTWFYYSYYITYIALTSQPTSQFTSTTQAVSVYASNTADATSQFASLSSAVTFPTAVTAPGFTNSLPSPTNLIGAGPTAAAGGESSGSVKSVKIGEGGLGATVVMGCLGICTCLLMVWL</sequence>
<keyword evidence="1" id="KW-0472">Membrane</keyword>
<keyword evidence="2" id="KW-0732">Signal</keyword>
<evidence type="ECO:0000313" key="3">
    <source>
        <dbReference type="EMBL" id="KAK0509925.1"/>
    </source>
</evidence>
<evidence type="ECO:0008006" key="5">
    <source>
        <dbReference type="Google" id="ProtNLM"/>
    </source>
</evidence>
<evidence type="ECO:0000256" key="1">
    <source>
        <dbReference type="SAM" id="Phobius"/>
    </source>
</evidence>
<name>A0AA39V7C4_9LECA</name>
<accession>A0AA39V7C4</accession>
<keyword evidence="1" id="KW-1133">Transmembrane helix</keyword>
<keyword evidence="4" id="KW-1185">Reference proteome</keyword>
<organism evidence="3 4">
    <name type="scientific">Cladonia borealis</name>
    <dbReference type="NCBI Taxonomy" id="184061"/>
    <lineage>
        <taxon>Eukaryota</taxon>
        <taxon>Fungi</taxon>
        <taxon>Dikarya</taxon>
        <taxon>Ascomycota</taxon>
        <taxon>Pezizomycotina</taxon>
        <taxon>Lecanoromycetes</taxon>
        <taxon>OSLEUM clade</taxon>
        <taxon>Lecanoromycetidae</taxon>
        <taxon>Lecanorales</taxon>
        <taxon>Lecanorineae</taxon>
        <taxon>Cladoniaceae</taxon>
        <taxon>Cladonia</taxon>
    </lineage>
</organism>
<feature type="transmembrane region" description="Helical" evidence="1">
    <location>
        <begin position="244"/>
        <end position="265"/>
    </location>
</feature>